<evidence type="ECO:0000256" key="2">
    <source>
        <dbReference type="ARBA" id="ARBA00006337"/>
    </source>
</evidence>
<dbReference type="InterPro" id="IPR005170">
    <property type="entry name" value="Transptr-assoc_dom"/>
</dbReference>
<feature type="transmembrane region" description="Helical" evidence="12">
    <location>
        <begin position="98"/>
        <end position="122"/>
    </location>
</feature>
<evidence type="ECO:0000256" key="10">
    <source>
        <dbReference type="PROSITE-ProRule" id="PRU01193"/>
    </source>
</evidence>
<dbReference type="EMBL" id="QFQP01000013">
    <property type="protein sequence ID" value="PZR11855.1"/>
    <property type="molecule type" value="Genomic_DNA"/>
</dbReference>
<dbReference type="PANTHER" id="PTHR22777">
    <property type="entry name" value="HEMOLYSIN-RELATED"/>
    <property type="match status" value="1"/>
</dbReference>
<evidence type="ECO:0000256" key="11">
    <source>
        <dbReference type="SAM" id="MobiDB-lite"/>
    </source>
</evidence>
<feature type="domain" description="CNNM transmembrane" evidence="14">
    <location>
        <begin position="1"/>
        <end position="200"/>
    </location>
</feature>
<feature type="domain" description="CBS" evidence="13">
    <location>
        <begin position="282"/>
        <end position="339"/>
    </location>
</feature>
<dbReference type="InterPro" id="IPR016169">
    <property type="entry name" value="FAD-bd_PCMH_sub2"/>
</dbReference>
<evidence type="ECO:0000256" key="12">
    <source>
        <dbReference type="SAM" id="Phobius"/>
    </source>
</evidence>
<dbReference type="PROSITE" id="PS51371">
    <property type="entry name" value="CBS"/>
    <property type="match status" value="2"/>
</dbReference>
<dbReference type="SMART" id="SM00116">
    <property type="entry name" value="CBS"/>
    <property type="match status" value="2"/>
</dbReference>
<comment type="caution">
    <text evidence="15">The sequence shown here is derived from an EMBL/GenBank/DDBJ whole genome shotgun (WGS) entry which is preliminary data.</text>
</comment>
<dbReference type="AlphaFoldDB" id="A0A2W5TKL6"/>
<evidence type="ECO:0000256" key="6">
    <source>
        <dbReference type="ARBA" id="ARBA00022989"/>
    </source>
</evidence>
<accession>A0A2W5TKL6</accession>
<comment type="similarity">
    <text evidence="2">Belongs to the UPF0053 family.</text>
</comment>
<dbReference type="Pfam" id="PF00571">
    <property type="entry name" value="CBS"/>
    <property type="match status" value="2"/>
</dbReference>
<dbReference type="GO" id="GO:0005886">
    <property type="term" value="C:plasma membrane"/>
    <property type="evidence" value="ECO:0007669"/>
    <property type="project" value="UniProtKB-SubCell"/>
</dbReference>
<feature type="domain" description="CBS" evidence="13">
    <location>
        <begin position="218"/>
        <end position="277"/>
    </location>
</feature>
<evidence type="ECO:0000256" key="3">
    <source>
        <dbReference type="ARBA" id="ARBA00022475"/>
    </source>
</evidence>
<evidence type="ECO:0000259" key="14">
    <source>
        <dbReference type="PROSITE" id="PS51846"/>
    </source>
</evidence>
<feature type="transmembrane region" description="Helical" evidence="12">
    <location>
        <begin position="6"/>
        <end position="26"/>
    </location>
</feature>
<gene>
    <name evidence="15" type="ORF">DI536_16095</name>
</gene>
<evidence type="ECO:0000256" key="7">
    <source>
        <dbReference type="ARBA" id="ARBA00023122"/>
    </source>
</evidence>
<evidence type="ECO:0000256" key="8">
    <source>
        <dbReference type="ARBA" id="ARBA00023136"/>
    </source>
</evidence>
<protein>
    <submittedName>
        <fullName evidence="15">HlyC/CorC family transporter</fullName>
    </submittedName>
</protein>
<dbReference type="Gene3D" id="3.30.465.10">
    <property type="match status" value="1"/>
</dbReference>
<evidence type="ECO:0000256" key="4">
    <source>
        <dbReference type="ARBA" id="ARBA00022692"/>
    </source>
</evidence>
<dbReference type="InterPro" id="IPR036318">
    <property type="entry name" value="FAD-bd_PCMH-like_sf"/>
</dbReference>
<keyword evidence="7 9" id="KW-0129">CBS domain</keyword>
<feature type="region of interest" description="Disordered" evidence="11">
    <location>
        <begin position="424"/>
        <end position="445"/>
    </location>
</feature>
<evidence type="ECO:0000313" key="16">
    <source>
        <dbReference type="Proteomes" id="UP000249061"/>
    </source>
</evidence>
<evidence type="ECO:0000256" key="9">
    <source>
        <dbReference type="PROSITE-ProRule" id="PRU00703"/>
    </source>
</evidence>
<keyword evidence="3" id="KW-1003">Cell membrane</keyword>
<name>A0A2W5TKL6_9BACT</name>
<dbReference type="FunFam" id="3.10.580.10:FF:000002">
    <property type="entry name" value="Magnesium/cobalt efflux protein CorC"/>
    <property type="match status" value="1"/>
</dbReference>
<dbReference type="SUPFAM" id="SSF54631">
    <property type="entry name" value="CBS-domain pair"/>
    <property type="match status" value="1"/>
</dbReference>
<sequence>MPTWGLWTILCGLLVVRGLFAAMEAAMQGLSDDRIKELAREGSYRAQRLVKLREDPEATAAAIRSALVLSGFTAVGVGSLVIPRILDVSLSVLVTSDILVWVSPLSSALLVALMATLIDIVFRSTAIQKPESWALMLSRLATIGVTVLSPLVKLLVAPMNLLLKPFGVKVSFTPPPPPLEELEKQLIRQAQKNEVDRGAPQLIRSVFELNEKTCRDVMVPRTEVVTLSTDTRVEDILQLIAEENHSRIPVYREDMDHIAGILHVRDIVPMLQNPELILLSDLLRPAVYVPWVKPIGDLLREMQLQRIHMAVVVDEYGGFSGIVTLEDILREIVGDIRDEFDEEVRAFEKQADDSFLVDAMLPVADFSRAFEFKFPEGDFETLAGYLSHKAGAIPEVGDRLQENGWTFIVHSKEGPKVERVRVVKPKSVPADKRRPSYDGLQPVKI</sequence>
<dbReference type="PANTHER" id="PTHR22777:SF32">
    <property type="entry name" value="UPF0053 INNER MEMBRANE PROTEIN YFJD"/>
    <property type="match status" value="1"/>
</dbReference>
<keyword evidence="8 10" id="KW-0472">Membrane</keyword>
<evidence type="ECO:0000256" key="1">
    <source>
        <dbReference type="ARBA" id="ARBA00004651"/>
    </source>
</evidence>
<dbReference type="CDD" id="cd04590">
    <property type="entry name" value="CBS_pair_CorC_HlyC_assoc"/>
    <property type="match status" value="1"/>
</dbReference>
<organism evidence="15 16">
    <name type="scientific">Archangium gephyra</name>
    <dbReference type="NCBI Taxonomy" id="48"/>
    <lineage>
        <taxon>Bacteria</taxon>
        <taxon>Pseudomonadati</taxon>
        <taxon>Myxococcota</taxon>
        <taxon>Myxococcia</taxon>
        <taxon>Myxococcales</taxon>
        <taxon>Cystobacterineae</taxon>
        <taxon>Archangiaceae</taxon>
        <taxon>Archangium</taxon>
    </lineage>
</organism>
<dbReference type="SMART" id="SM01091">
    <property type="entry name" value="CorC_HlyC"/>
    <property type="match status" value="1"/>
</dbReference>
<keyword evidence="4 10" id="KW-0812">Transmembrane</keyword>
<dbReference type="Pfam" id="PF01595">
    <property type="entry name" value="CNNM"/>
    <property type="match status" value="1"/>
</dbReference>
<dbReference type="Proteomes" id="UP000249061">
    <property type="component" value="Unassembled WGS sequence"/>
</dbReference>
<dbReference type="SUPFAM" id="SSF56176">
    <property type="entry name" value="FAD-binding/transporter-associated domain-like"/>
    <property type="match status" value="1"/>
</dbReference>
<dbReference type="InterPro" id="IPR000644">
    <property type="entry name" value="CBS_dom"/>
</dbReference>
<evidence type="ECO:0000256" key="5">
    <source>
        <dbReference type="ARBA" id="ARBA00022737"/>
    </source>
</evidence>
<dbReference type="GO" id="GO:0050660">
    <property type="term" value="F:flavin adenine dinucleotide binding"/>
    <property type="evidence" value="ECO:0007669"/>
    <property type="project" value="InterPro"/>
</dbReference>
<keyword evidence="6 10" id="KW-1133">Transmembrane helix</keyword>
<dbReference type="InterPro" id="IPR002550">
    <property type="entry name" value="CNNM"/>
</dbReference>
<feature type="transmembrane region" description="Helical" evidence="12">
    <location>
        <begin position="134"/>
        <end position="156"/>
    </location>
</feature>
<dbReference type="Pfam" id="PF03471">
    <property type="entry name" value="CorC_HlyC"/>
    <property type="match status" value="1"/>
</dbReference>
<comment type="subcellular location">
    <subcellularLocation>
        <location evidence="1">Cell membrane</location>
        <topology evidence="1">Multi-pass membrane protein</topology>
    </subcellularLocation>
</comment>
<reference evidence="15 16" key="1">
    <citation type="submission" date="2017-08" db="EMBL/GenBank/DDBJ databases">
        <title>Infants hospitalized years apart are colonized by the same room-sourced microbial strains.</title>
        <authorList>
            <person name="Brooks B."/>
            <person name="Olm M.R."/>
            <person name="Firek B.A."/>
            <person name="Baker R."/>
            <person name="Thomas B.C."/>
            <person name="Morowitz M.J."/>
            <person name="Banfield J.F."/>
        </authorList>
    </citation>
    <scope>NUCLEOTIDE SEQUENCE [LARGE SCALE GENOMIC DNA]</scope>
    <source>
        <strain evidence="15">S2_003_000_R2_14</strain>
    </source>
</reference>
<dbReference type="InterPro" id="IPR044751">
    <property type="entry name" value="Ion_transp-like_CBS"/>
</dbReference>
<evidence type="ECO:0000259" key="13">
    <source>
        <dbReference type="PROSITE" id="PS51371"/>
    </source>
</evidence>
<dbReference type="InterPro" id="IPR046342">
    <property type="entry name" value="CBS_dom_sf"/>
</dbReference>
<feature type="transmembrane region" description="Helical" evidence="12">
    <location>
        <begin position="61"/>
        <end position="86"/>
    </location>
</feature>
<evidence type="ECO:0000313" key="15">
    <source>
        <dbReference type="EMBL" id="PZR11855.1"/>
    </source>
</evidence>
<dbReference type="Gene3D" id="3.10.580.10">
    <property type="entry name" value="CBS-domain"/>
    <property type="match status" value="1"/>
</dbReference>
<keyword evidence="5" id="KW-0677">Repeat</keyword>
<dbReference type="PROSITE" id="PS51846">
    <property type="entry name" value="CNNM"/>
    <property type="match status" value="1"/>
</dbReference>
<proteinExistence type="inferred from homology"/>